<evidence type="ECO:0000313" key="2">
    <source>
        <dbReference type="EMBL" id="OTA01622.1"/>
    </source>
</evidence>
<feature type="compositionally biased region" description="Low complexity" evidence="1">
    <location>
        <begin position="255"/>
        <end position="267"/>
    </location>
</feature>
<accession>A0A2H2Z8V0</accession>
<dbReference type="EMBL" id="LFMI01000225">
    <property type="protein sequence ID" value="OTA01622.1"/>
    <property type="molecule type" value="Genomic_DNA"/>
</dbReference>
<feature type="region of interest" description="Disordered" evidence="1">
    <location>
        <begin position="501"/>
        <end position="557"/>
    </location>
</feature>
<reference evidence="2 3" key="1">
    <citation type="journal article" date="2015" name="Genome Announc.">
        <title>Genome sequence and annotation of Trichoderma parareesei, the ancestor of the cellulase producer Trichoderma reesei.</title>
        <authorList>
            <person name="Yang D."/>
            <person name="Pomraning K."/>
            <person name="Kopchinskiy A."/>
            <person name="Karimi Aghcheh R."/>
            <person name="Atanasova L."/>
            <person name="Chenthamara K."/>
            <person name="Baker S.E."/>
            <person name="Zhang R."/>
            <person name="Shen Q."/>
            <person name="Freitag M."/>
            <person name="Kubicek C.P."/>
            <person name="Druzhinina I.S."/>
        </authorList>
    </citation>
    <scope>NUCLEOTIDE SEQUENCE [LARGE SCALE GENOMIC DNA]</scope>
    <source>
        <strain evidence="2 3">CBS 125925</strain>
    </source>
</reference>
<dbReference type="AlphaFoldDB" id="A0A2H2Z8V0"/>
<dbReference type="OrthoDB" id="4814848at2759"/>
<comment type="caution">
    <text evidence="2">The sequence shown here is derived from an EMBL/GenBank/DDBJ whole genome shotgun (WGS) entry which is preliminary data.</text>
</comment>
<proteinExistence type="predicted"/>
<feature type="compositionally biased region" description="Low complexity" evidence="1">
    <location>
        <begin position="542"/>
        <end position="557"/>
    </location>
</feature>
<dbReference type="Proteomes" id="UP000219286">
    <property type="component" value="Unassembled WGS sequence"/>
</dbReference>
<evidence type="ECO:0000313" key="3">
    <source>
        <dbReference type="Proteomes" id="UP000219286"/>
    </source>
</evidence>
<name>A0A2H2Z8V0_TRIPA</name>
<organism evidence="2 3">
    <name type="scientific">Trichoderma parareesei</name>
    <name type="common">Filamentous fungus</name>
    <dbReference type="NCBI Taxonomy" id="858221"/>
    <lineage>
        <taxon>Eukaryota</taxon>
        <taxon>Fungi</taxon>
        <taxon>Dikarya</taxon>
        <taxon>Ascomycota</taxon>
        <taxon>Pezizomycotina</taxon>
        <taxon>Sordariomycetes</taxon>
        <taxon>Hypocreomycetidae</taxon>
        <taxon>Hypocreales</taxon>
        <taxon>Hypocreaceae</taxon>
        <taxon>Trichoderma</taxon>
    </lineage>
</organism>
<protein>
    <submittedName>
        <fullName evidence="2">Uncharacterized protein</fullName>
    </submittedName>
</protein>
<feature type="region of interest" description="Disordered" evidence="1">
    <location>
        <begin position="38"/>
        <end position="71"/>
    </location>
</feature>
<feature type="compositionally biased region" description="Low complexity" evidence="1">
    <location>
        <begin position="521"/>
        <end position="534"/>
    </location>
</feature>
<sequence length="557" mass="62458">MDARQPSYRLPPSGGEMAFMEAYNARDNLMATSLSPVYQRDANDDPSSNWQEHRPPYVHDRTTPNGTQSSPFMKEHYEERFPFTTAGNAHPSAWSPNPSAGPAWYPSEPSPSLLLNSEYEGASGPFPAYGTDNVNSEYEAQLPWPDSDPFASESNIEEINPFQNTYYASGVLNQNPDALYDPEMAIQPFAGEAGGVMQGSLPQQSVYETSPGFVSFRRHNGQGVPEEPVMPLHDTEGPVPESIVFAHPSQPHLNVSSPLSVVSPPQSAGSSSRKRNHAAADLEKSPVAPKKRVIKPQLTAKVDNSEDFEIQKDSEMAPTGVFQGYFQNCDVARKKLQRLLELYRKPKENCSYPSNDETFPVTDEDKIGYIKNLFDAINDWSNFREWSQALKTEDRNRIIDRLRRRHAGSDNAEADISLDDMRPSPQELEAILPPLETQQKKILGRLLSDQTVEWLCWELIEAYESFAQRIEAMCYALRLVKSLLSAGDGWKLRIANNPQGELGHKGNNMKVNMNKNRKLRQITQGTRTTTRQKPAPKPASKPIPKQSQKQAQKQAQK</sequence>
<feature type="compositionally biased region" description="Basic and acidic residues" evidence="1">
    <location>
        <begin position="51"/>
        <end position="62"/>
    </location>
</feature>
<keyword evidence="3" id="KW-1185">Reference proteome</keyword>
<evidence type="ECO:0000256" key="1">
    <source>
        <dbReference type="SAM" id="MobiDB-lite"/>
    </source>
</evidence>
<feature type="region of interest" description="Disordered" evidence="1">
    <location>
        <begin position="255"/>
        <end position="291"/>
    </location>
</feature>
<gene>
    <name evidence="2" type="ORF">A9Z42_0019480</name>
</gene>